<dbReference type="Proteomes" id="UP000757232">
    <property type="component" value="Unassembled WGS sequence"/>
</dbReference>
<keyword evidence="4" id="KW-1185">Reference proteome</keyword>
<feature type="region of interest" description="Disordered" evidence="2">
    <location>
        <begin position="292"/>
        <end position="365"/>
    </location>
</feature>
<organism evidence="3 4">
    <name type="scientific">Sanghuangporus baumii</name>
    <name type="common">Phellinus baumii</name>
    <dbReference type="NCBI Taxonomy" id="108892"/>
    <lineage>
        <taxon>Eukaryota</taxon>
        <taxon>Fungi</taxon>
        <taxon>Dikarya</taxon>
        <taxon>Basidiomycota</taxon>
        <taxon>Agaricomycotina</taxon>
        <taxon>Agaricomycetes</taxon>
        <taxon>Hymenochaetales</taxon>
        <taxon>Hymenochaetaceae</taxon>
        <taxon>Sanghuangporus</taxon>
    </lineage>
</organism>
<gene>
    <name evidence="3" type="ORF">A7U60_g7283</name>
</gene>
<feature type="region of interest" description="Disordered" evidence="2">
    <location>
        <begin position="211"/>
        <end position="247"/>
    </location>
</feature>
<feature type="region of interest" description="Disordered" evidence="2">
    <location>
        <begin position="123"/>
        <end position="184"/>
    </location>
</feature>
<protein>
    <submittedName>
        <fullName evidence="3">Uncharacterized protein</fullName>
    </submittedName>
</protein>
<evidence type="ECO:0000313" key="3">
    <source>
        <dbReference type="EMBL" id="OCB85633.1"/>
    </source>
</evidence>
<accession>A0A9Q5HTD5</accession>
<feature type="compositionally biased region" description="Low complexity" evidence="2">
    <location>
        <begin position="329"/>
        <end position="348"/>
    </location>
</feature>
<name>A0A9Q5HTD5_SANBA</name>
<dbReference type="EMBL" id="LNZH02000208">
    <property type="protein sequence ID" value="OCB85633.1"/>
    <property type="molecule type" value="Genomic_DNA"/>
</dbReference>
<feature type="compositionally biased region" description="Low complexity" evidence="2">
    <location>
        <begin position="23"/>
        <end position="38"/>
    </location>
</feature>
<dbReference type="OrthoDB" id="2555519at2759"/>
<feature type="compositionally biased region" description="Acidic residues" evidence="2">
    <location>
        <begin position="482"/>
        <end position="498"/>
    </location>
</feature>
<feature type="compositionally biased region" description="Low complexity" evidence="2">
    <location>
        <begin position="123"/>
        <end position="153"/>
    </location>
</feature>
<evidence type="ECO:0000256" key="1">
    <source>
        <dbReference type="SAM" id="Coils"/>
    </source>
</evidence>
<feature type="region of interest" description="Disordered" evidence="2">
    <location>
        <begin position="392"/>
        <end position="420"/>
    </location>
</feature>
<sequence length="631" mass="67746">MDDVQVIKRKIGISPTARIANYPSRPSSPSKSTRPSSSLKRAQVQDSTSPSDSVKPRAKVNSSVVNVPASKKPPSALSLGYQSGSSTPRAPSPVRKQNSQKASFPNGIGARTLSRVRSKAALSAVSAPSSPRVASVRSEYTSLSAATSDSALAKVGPPRVRRPSISSVSRISSPPTAPSSVCSPPLSAVSFSQDSDAQSNMSTHRIKAKVTSLAKGKSAPHVQPSPSPLLMPSPALERTASQTPLSPASQFRRLGRTVSIGSFSAPPTPPHVYPITTANPAANVHRYATLRSPSYTHRPPQPFTSPLQTGHKPPESDPTLVPLPPLSPPASHVSFSSQSSISRSSLTSTNRTAAPGIHLNGTNHFRKPSGSYAMENLGSCSKSRSNSLVINDIRPPIQQRADSSEPDVDESREEQNMKAEAKSYRKIADLEITTKSLLAINSQLETNKHKQAKEIRELRRKLRESQLSLPPRTYRELKESGDAVDDEEPEEQEVDGDEDAKLTAEAIKLGKEDQMFDRVRLIIENLLTTGKQALAVKVEDLAPPKGAAKVLHEEEARTWRGDSGSMTRAAAVILNSTAKDDSSSSSDYGEEILFRTIGSSSQEFNSSLKSEREVEEMIGNLRASLSASLRA</sequence>
<comment type="caution">
    <text evidence="3">The sequence shown here is derived from an EMBL/GenBank/DDBJ whole genome shotgun (WGS) entry which is preliminary data.</text>
</comment>
<evidence type="ECO:0000313" key="4">
    <source>
        <dbReference type="Proteomes" id="UP000757232"/>
    </source>
</evidence>
<feature type="compositionally biased region" description="Low complexity" evidence="2">
    <location>
        <begin position="163"/>
        <end position="174"/>
    </location>
</feature>
<evidence type="ECO:0000256" key="2">
    <source>
        <dbReference type="SAM" id="MobiDB-lite"/>
    </source>
</evidence>
<feature type="compositionally biased region" description="Polar residues" evidence="2">
    <location>
        <begin position="80"/>
        <end position="103"/>
    </location>
</feature>
<feature type="region of interest" description="Disordered" evidence="2">
    <location>
        <begin position="1"/>
        <end position="111"/>
    </location>
</feature>
<keyword evidence="1" id="KW-0175">Coiled coil</keyword>
<dbReference type="AlphaFoldDB" id="A0A9Q5HTD5"/>
<proteinExistence type="predicted"/>
<reference evidence="3" key="1">
    <citation type="submission" date="2016-06" db="EMBL/GenBank/DDBJ databases">
        <title>Draft Genome sequence of the fungus Inonotus baumii.</title>
        <authorList>
            <person name="Zhu H."/>
            <person name="Lin W."/>
        </authorList>
    </citation>
    <scope>NUCLEOTIDE SEQUENCE</scope>
    <source>
        <strain evidence="3">821</strain>
    </source>
</reference>
<feature type="coiled-coil region" evidence="1">
    <location>
        <begin position="441"/>
        <end position="468"/>
    </location>
</feature>
<feature type="region of interest" description="Disordered" evidence="2">
    <location>
        <begin position="478"/>
        <end position="498"/>
    </location>
</feature>